<dbReference type="EMBL" id="DUGC01000056">
    <property type="protein sequence ID" value="HIH09724.1"/>
    <property type="molecule type" value="Genomic_DNA"/>
</dbReference>
<feature type="domain" description="NYN" evidence="1">
    <location>
        <begin position="7"/>
        <end position="63"/>
    </location>
</feature>
<protein>
    <submittedName>
        <fullName evidence="2">NYN domain-containing protein</fullName>
    </submittedName>
</protein>
<comment type="caution">
    <text evidence="2">The sequence shown here is derived from an EMBL/GenBank/DDBJ whole genome shotgun (WGS) entry which is preliminary data.</text>
</comment>
<dbReference type="InterPro" id="IPR021139">
    <property type="entry name" value="NYN"/>
</dbReference>
<dbReference type="Pfam" id="PF01936">
    <property type="entry name" value="NYN"/>
    <property type="match status" value="1"/>
</dbReference>
<evidence type="ECO:0000313" key="2">
    <source>
        <dbReference type="EMBL" id="HIH09724.1"/>
    </source>
</evidence>
<dbReference type="GO" id="GO:0004540">
    <property type="term" value="F:RNA nuclease activity"/>
    <property type="evidence" value="ECO:0007669"/>
    <property type="project" value="InterPro"/>
</dbReference>
<gene>
    <name evidence="2" type="ORF">HA254_03550</name>
</gene>
<dbReference type="Gene3D" id="3.40.50.1010">
    <property type="entry name" value="5'-nuclease"/>
    <property type="match status" value="1"/>
</dbReference>
<reference evidence="3" key="1">
    <citation type="journal article" date="2020" name="bioRxiv">
        <title>A rank-normalized archaeal taxonomy based on genome phylogeny resolves widespread incomplete and uneven classifications.</title>
        <authorList>
            <person name="Rinke C."/>
            <person name="Chuvochina M."/>
            <person name="Mussig A.J."/>
            <person name="Chaumeil P.-A."/>
            <person name="Waite D.W."/>
            <person name="Whitman W.B."/>
            <person name="Parks D.H."/>
            <person name="Hugenholtz P."/>
        </authorList>
    </citation>
    <scope>NUCLEOTIDE SEQUENCE [LARGE SCALE GENOMIC DNA]</scope>
</reference>
<evidence type="ECO:0000259" key="1">
    <source>
        <dbReference type="Pfam" id="PF01936"/>
    </source>
</evidence>
<accession>A0A7J4IXY7</accession>
<evidence type="ECO:0000313" key="3">
    <source>
        <dbReference type="Proteomes" id="UP000565078"/>
    </source>
</evidence>
<dbReference type="Proteomes" id="UP000565078">
    <property type="component" value="Unassembled WGS sequence"/>
</dbReference>
<proteinExistence type="predicted"/>
<dbReference type="AlphaFoldDB" id="A0A7J4IXY7"/>
<sequence length="93" mass="10472">MLQSPHILGLAFEQAYDIAIIVSGDGDYETAIQFIKNKGVKAWAVTFRSALSTDLKRIADKVILPDNYADKTILEDISKWLNRKRDIVSVYGK</sequence>
<organism evidence="2 3">
    <name type="scientific">Candidatus Iainarchaeum sp</name>
    <dbReference type="NCBI Taxonomy" id="3101447"/>
    <lineage>
        <taxon>Archaea</taxon>
        <taxon>Candidatus Iainarchaeota</taxon>
        <taxon>Candidatus Iainarchaeia</taxon>
        <taxon>Candidatus Iainarchaeales</taxon>
        <taxon>Candidatus Iainarchaeaceae</taxon>
        <taxon>Candidatus Iainarchaeum</taxon>
    </lineage>
</organism>
<name>A0A7J4IXY7_9ARCH</name>